<evidence type="ECO:0000256" key="1">
    <source>
        <dbReference type="SAM" id="MobiDB-lite"/>
    </source>
</evidence>
<protein>
    <recommendedName>
        <fullName evidence="2">Nucleotide-diphospho-sugar transferase domain-containing protein</fullName>
    </recommendedName>
</protein>
<dbReference type="Pfam" id="PF03407">
    <property type="entry name" value="Nucleotid_trans"/>
    <property type="match status" value="1"/>
</dbReference>
<dbReference type="AlphaFoldDB" id="A0A7S0KQ15"/>
<dbReference type="InterPro" id="IPR005069">
    <property type="entry name" value="Nucl-diP-sugar_transferase"/>
</dbReference>
<feature type="region of interest" description="Disordered" evidence="1">
    <location>
        <begin position="83"/>
        <end position="111"/>
    </location>
</feature>
<dbReference type="PANTHER" id="PTHR46581:SF3">
    <property type="entry name" value="ARABINOSYLTRANSFERASE RRA3"/>
    <property type="match status" value="1"/>
</dbReference>
<reference evidence="3" key="1">
    <citation type="submission" date="2021-01" db="EMBL/GenBank/DDBJ databases">
        <authorList>
            <person name="Corre E."/>
            <person name="Pelletier E."/>
            <person name="Niang G."/>
            <person name="Scheremetjew M."/>
            <person name="Finn R."/>
            <person name="Kale V."/>
            <person name="Holt S."/>
            <person name="Cochrane G."/>
            <person name="Meng A."/>
            <person name="Brown T."/>
            <person name="Cohen L."/>
        </authorList>
    </citation>
    <scope>NUCLEOTIDE SEQUENCE</scope>
    <source>
        <strain evidence="3">Clade-D-RCC2572</strain>
    </source>
</reference>
<feature type="domain" description="Nucleotide-diphospho-sugar transferase" evidence="2">
    <location>
        <begin position="479"/>
        <end position="696"/>
    </location>
</feature>
<proteinExistence type="predicted"/>
<dbReference type="InterPro" id="IPR044290">
    <property type="entry name" value="RRA1/2/3"/>
</dbReference>
<feature type="compositionally biased region" description="Basic and acidic residues" evidence="1">
    <location>
        <begin position="83"/>
        <end position="95"/>
    </location>
</feature>
<accession>A0A7S0KQ15</accession>
<gene>
    <name evidence="3" type="ORF">OMED0929_LOCUS7090</name>
</gene>
<dbReference type="GO" id="GO:0016757">
    <property type="term" value="F:glycosyltransferase activity"/>
    <property type="evidence" value="ECO:0007669"/>
    <property type="project" value="InterPro"/>
</dbReference>
<evidence type="ECO:0000313" key="3">
    <source>
        <dbReference type="EMBL" id="CAD8588674.1"/>
    </source>
</evidence>
<dbReference type="EMBL" id="HBEW01008407">
    <property type="protein sequence ID" value="CAD8588674.1"/>
    <property type="molecule type" value="Transcribed_RNA"/>
</dbReference>
<evidence type="ECO:0000259" key="2">
    <source>
        <dbReference type="Pfam" id="PF03407"/>
    </source>
</evidence>
<dbReference type="GO" id="GO:0080147">
    <property type="term" value="P:root hair cell development"/>
    <property type="evidence" value="ECO:0007669"/>
    <property type="project" value="InterPro"/>
</dbReference>
<dbReference type="PANTHER" id="PTHR46581">
    <property type="entry name" value="ARABINOSYLTRANSFERASE RRA3"/>
    <property type="match status" value="1"/>
</dbReference>
<name>A0A7S0KQ15_9CHLO</name>
<sequence length="840" mass="92697">MAVTRSVRPRRSITRSALRLVGLALVASVAYRRLLLPAQHVASDSAQRGRDIATMANAAAQVRHRTHDTYAHANANANVVVAEKEEKEETEDVVREATPTTSSSEHGHDEISVPNAWSASASTRVARARGTCAPPGEAKARDAGDAVEATPCAHLDALLSKDSLEHGVLIITEGDVNDRIQTARESKAHAVIVAVVNEEERRACDAAGVPSHLPRGADGARNTRGYVTASWVLHRGRAAVLASSKVQFKSNPLLELADDGADVSGTIGGDGHKRARVQGMADPAMGWSQYAQSMVIPLIRSAFVVFRPMRSTLSLVDWLASEDADLDGTDDAFTDEILMPAHDARQRAGVSFRLMNSECFAENGAVASVPDGSTQWDGNTTHENSVIAQTPNFSSAKATVLRKEKCGIVDESTRVGPKPRALRYIADPNGEYPVNCDKFSDLCDVVKRVARNREVVAAVSNKNIFYMLGLFIEGLKKTKIENYIIVALDAETATWCKERDVPYYHRELQSITGTTDNHATSGLKFRILNEFVSTGTSVLLSDVDVVWMQDPFADDPKSSNQRLIYRDADIEGMTDGWDDPSAYGFSWNRQRRLVARNSGLFFVAATHNTQTMMQRLAERMATEKNTWDQTAYNEEQVYLWGQPKHEAYSGVSQRVMNYMCFMNSKYFFRFMRFDEDLYPTHRAASVHVNYHPEKPDRMVSIIAQYWKDEKDAIDVWNWGEGRKGAKECAQRPPDADVLKSIASSPLAQALITKSKAKPGTWSGNAGMVLRADGTLTTPWNTGKWGLLTLARTKNTLFMDFGGAHHILTLTRGEASSGVSETYAFTSRRCTDNNEVHVLFD</sequence>
<organism evidence="3">
    <name type="scientific">Ostreococcus mediterraneus</name>
    <dbReference type="NCBI Taxonomy" id="1486918"/>
    <lineage>
        <taxon>Eukaryota</taxon>
        <taxon>Viridiplantae</taxon>
        <taxon>Chlorophyta</taxon>
        <taxon>Mamiellophyceae</taxon>
        <taxon>Mamiellales</taxon>
        <taxon>Bathycoccaceae</taxon>
        <taxon>Ostreococcus</taxon>
    </lineage>
</organism>